<dbReference type="PATRIC" id="fig|1365251.3.peg.3325"/>
<dbReference type="Proteomes" id="UP000076503">
    <property type="component" value="Unassembled WGS sequence"/>
</dbReference>
<sequence length="30" mass="3464">MKIKFTGKIQAFGHKFLSYSHPQSDPLQDN</sequence>
<reference evidence="1 2" key="1">
    <citation type="submission" date="2013-07" db="EMBL/GenBank/DDBJ databases">
        <title>Comparative Genomic and Metabolomic Analysis of Twelve Strains of Pseudoalteromonas luteoviolacea.</title>
        <authorList>
            <person name="Vynne N.G."/>
            <person name="Mansson M."/>
            <person name="Gram L."/>
        </authorList>
    </citation>
    <scope>NUCLEOTIDE SEQUENCE [LARGE SCALE GENOMIC DNA]</scope>
    <source>
        <strain evidence="1 2">H33</strain>
    </source>
</reference>
<gene>
    <name evidence="1" type="ORF">N476_20040</name>
</gene>
<dbReference type="AlphaFoldDB" id="A0A161Y372"/>
<name>A0A161Y372_9GAMM</name>
<proteinExistence type="predicted"/>
<dbReference type="EMBL" id="AUXZ01000082">
    <property type="protein sequence ID" value="KZN49343.1"/>
    <property type="molecule type" value="Genomic_DNA"/>
</dbReference>
<organism evidence="1 2">
    <name type="scientific">Pseudoalteromonas luteoviolacea H33</name>
    <dbReference type="NCBI Taxonomy" id="1365251"/>
    <lineage>
        <taxon>Bacteria</taxon>
        <taxon>Pseudomonadati</taxon>
        <taxon>Pseudomonadota</taxon>
        <taxon>Gammaproteobacteria</taxon>
        <taxon>Alteromonadales</taxon>
        <taxon>Pseudoalteromonadaceae</taxon>
        <taxon>Pseudoalteromonas</taxon>
    </lineage>
</organism>
<accession>A0A161Y372</accession>
<protein>
    <submittedName>
        <fullName evidence="1">Uncharacterized protein</fullName>
    </submittedName>
</protein>
<comment type="caution">
    <text evidence="1">The sequence shown here is derived from an EMBL/GenBank/DDBJ whole genome shotgun (WGS) entry which is preliminary data.</text>
</comment>
<evidence type="ECO:0000313" key="1">
    <source>
        <dbReference type="EMBL" id="KZN49343.1"/>
    </source>
</evidence>
<evidence type="ECO:0000313" key="2">
    <source>
        <dbReference type="Proteomes" id="UP000076503"/>
    </source>
</evidence>